<evidence type="ECO:0000256" key="3">
    <source>
        <dbReference type="ARBA" id="ARBA00023125"/>
    </source>
</evidence>
<dbReference type="GO" id="GO:0003700">
    <property type="term" value="F:DNA-binding transcription factor activity"/>
    <property type="evidence" value="ECO:0007669"/>
    <property type="project" value="InterPro"/>
</dbReference>
<dbReference type="PANTHER" id="PTHR30419">
    <property type="entry name" value="HTH-TYPE TRANSCRIPTIONAL REGULATOR YBHD"/>
    <property type="match status" value="1"/>
</dbReference>
<keyword evidence="4" id="KW-0804">Transcription</keyword>
<evidence type="ECO:0000313" key="6">
    <source>
        <dbReference type="EMBL" id="KRT95763.1"/>
    </source>
</evidence>
<name>A0A0J6E2I3_9BACI</name>
<dbReference type="EMBL" id="LECW02000001">
    <property type="protein sequence ID" value="KRT95763.1"/>
    <property type="molecule type" value="Genomic_DNA"/>
</dbReference>
<dbReference type="CDD" id="cd05466">
    <property type="entry name" value="PBP2_LTTR_substrate"/>
    <property type="match status" value="1"/>
</dbReference>
<dbReference type="SUPFAM" id="SSF46785">
    <property type="entry name" value="Winged helix' DNA-binding domain"/>
    <property type="match status" value="1"/>
</dbReference>
<dbReference type="SUPFAM" id="SSF53850">
    <property type="entry name" value="Periplasmic binding protein-like II"/>
    <property type="match status" value="1"/>
</dbReference>
<accession>A0A0J6EYT1</accession>
<comment type="similarity">
    <text evidence="1">Belongs to the LysR transcriptional regulatory family.</text>
</comment>
<dbReference type="PATRIC" id="fig|1664069.3.peg.4671"/>
<dbReference type="RefSeq" id="WP_048355430.1">
    <property type="nucleotide sequence ID" value="NZ_CP023481.1"/>
</dbReference>
<evidence type="ECO:0000313" key="8">
    <source>
        <dbReference type="Proteomes" id="UP000036168"/>
    </source>
</evidence>
<keyword evidence="3" id="KW-0238">DNA-binding</keyword>
<reference evidence="6 8" key="1">
    <citation type="journal article" date="2015" name="Int. J. Syst. Evol. Microbiol.">
        <title>Bacillus glycinifermentans sp. nov., isolated from fermented soybean paste.</title>
        <authorList>
            <person name="Kim S.J."/>
            <person name="Dunlap C.A."/>
            <person name="Kwon S.W."/>
            <person name="Rooney A.P."/>
        </authorList>
    </citation>
    <scope>NUCLEOTIDE SEQUENCE [LARGE SCALE GENOMIC DNA]</scope>
    <source>
        <strain evidence="6 8">GO-13</strain>
    </source>
</reference>
<sequence>MDIRQLKYFVTIAEEGKITAAAKQLHIAQPPLSRQLKQLEEELGIVLFDRNKKKNLTLTYEGEVFYKRAKDILHKLRDSILEVQELREEVAGTLAVGSTIYCAALLLSKVSQIREQYPGLLFNIWEGEPSRLHKLLENRQIDAAITTTPFYSKNVESKSLPDIPCKLVLPGNQSYSLSGEADMKDISKLPLILLRPSDGKGIYDKVVEAFQKSGAEPKVVCECHDSTTLLSLVTSGFGATILPLSMLPEHFARHVQTLEIKDNPFILTPSVVWRANSFLPKPVKEFLALF</sequence>
<dbReference type="PRINTS" id="PR00039">
    <property type="entry name" value="HTHLYSR"/>
</dbReference>
<proteinExistence type="inferred from homology"/>
<dbReference type="AlphaFoldDB" id="A0A0J6E2I3"/>
<dbReference type="Gene3D" id="3.40.190.290">
    <property type="match status" value="1"/>
</dbReference>
<evidence type="ECO:0000256" key="2">
    <source>
        <dbReference type="ARBA" id="ARBA00023015"/>
    </source>
</evidence>
<evidence type="ECO:0000256" key="1">
    <source>
        <dbReference type="ARBA" id="ARBA00009437"/>
    </source>
</evidence>
<dbReference type="PROSITE" id="PS50931">
    <property type="entry name" value="HTH_LYSR"/>
    <property type="match status" value="1"/>
</dbReference>
<dbReference type="GO" id="GO:0003677">
    <property type="term" value="F:DNA binding"/>
    <property type="evidence" value="ECO:0007669"/>
    <property type="project" value="UniProtKB-KW"/>
</dbReference>
<dbReference type="GO" id="GO:0005829">
    <property type="term" value="C:cytosol"/>
    <property type="evidence" value="ECO:0007669"/>
    <property type="project" value="TreeGrafter"/>
</dbReference>
<dbReference type="InterPro" id="IPR000847">
    <property type="entry name" value="LysR_HTH_N"/>
</dbReference>
<feature type="domain" description="HTH lysR-type" evidence="5">
    <location>
        <begin position="1"/>
        <end position="59"/>
    </location>
</feature>
<keyword evidence="2" id="KW-0805">Transcription regulation</keyword>
<dbReference type="Pfam" id="PF00126">
    <property type="entry name" value="HTH_1"/>
    <property type="match status" value="1"/>
</dbReference>
<comment type="caution">
    <text evidence="6">The sequence shown here is derived from an EMBL/GenBank/DDBJ whole genome shotgun (WGS) entry which is preliminary data.</text>
</comment>
<dbReference type="InterPro" id="IPR036388">
    <property type="entry name" value="WH-like_DNA-bd_sf"/>
</dbReference>
<protein>
    <submittedName>
        <fullName evidence="6">LysR family transcriptional regulator</fullName>
    </submittedName>
</protein>
<dbReference type="Proteomes" id="UP001341297">
    <property type="component" value="Unassembled WGS sequence"/>
</dbReference>
<dbReference type="OrthoDB" id="9803735at2"/>
<reference evidence="7 9" key="3">
    <citation type="submission" date="2023-03" db="EMBL/GenBank/DDBJ databases">
        <title>Agriculturally important microbes genome sequencing.</title>
        <authorList>
            <person name="Dunlap C."/>
        </authorList>
    </citation>
    <scope>NUCLEOTIDE SEQUENCE [LARGE SCALE GENOMIC DNA]</scope>
    <source>
        <strain evidence="7 9">CBP-3203</strain>
    </source>
</reference>
<keyword evidence="9" id="KW-1185">Reference proteome</keyword>
<gene>
    <name evidence="6" type="ORF">AB447_201280</name>
    <name evidence="7" type="ORF">P8828_05665</name>
</gene>
<reference evidence="6" key="2">
    <citation type="submission" date="2015-10" db="EMBL/GenBank/DDBJ databases">
        <authorList>
            <person name="Gilbert D.G."/>
        </authorList>
    </citation>
    <scope>NUCLEOTIDE SEQUENCE</scope>
    <source>
        <strain evidence="6">GO-13</strain>
    </source>
</reference>
<dbReference type="InterPro" id="IPR036390">
    <property type="entry name" value="WH_DNA-bd_sf"/>
</dbReference>
<evidence type="ECO:0000259" key="5">
    <source>
        <dbReference type="PROSITE" id="PS50931"/>
    </source>
</evidence>
<dbReference type="InterPro" id="IPR005119">
    <property type="entry name" value="LysR_subst-bd"/>
</dbReference>
<evidence type="ECO:0000256" key="4">
    <source>
        <dbReference type="ARBA" id="ARBA00023163"/>
    </source>
</evidence>
<dbReference type="FunFam" id="1.10.10.10:FF:000001">
    <property type="entry name" value="LysR family transcriptional regulator"/>
    <property type="match status" value="1"/>
</dbReference>
<evidence type="ECO:0000313" key="9">
    <source>
        <dbReference type="Proteomes" id="UP001341297"/>
    </source>
</evidence>
<dbReference type="Proteomes" id="UP000036168">
    <property type="component" value="Unassembled WGS sequence"/>
</dbReference>
<dbReference type="PANTHER" id="PTHR30419:SF28">
    <property type="entry name" value="HTH-TYPE TRANSCRIPTIONAL REGULATOR BSDA"/>
    <property type="match status" value="1"/>
</dbReference>
<dbReference type="Pfam" id="PF03466">
    <property type="entry name" value="LysR_substrate"/>
    <property type="match status" value="1"/>
</dbReference>
<accession>A0A0J6E2I3</accession>
<evidence type="ECO:0000313" key="7">
    <source>
        <dbReference type="EMBL" id="MEC0484336.1"/>
    </source>
</evidence>
<dbReference type="STRING" id="1664069.BGLY_0439"/>
<organism evidence="6 8">
    <name type="scientific">Bacillus glycinifermentans</name>
    <dbReference type="NCBI Taxonomy" id="1664069"/>
    <lineage>
        <taxon>Bacteria</taxon>
        <taxon>Bacillati</taxon>
        <taxon>Bacillota</taxon>
        <taxon>Bacilli</taxon>
        <taxon>Bacillales</taxon>
        <taxon>Bacillaceae</taxon>
        <taxon>Bacillus</taxon>
    </lineage>
</organism>
<dbReference type="Gene3D" id="1.10.10.10">
    <property type="entry name" value="Winged helix-like DNA-binding domain superfamily/Winged helix DNA-binding domain"/>
    <property type="match status" value="1"/>
</dbReference>
<dbReference type="EMBL" id="JARRTL010000007">
    <property type="protein sequence ID" value="MEC0484336.1"/>
    <property type="molecule type" value="Genomic_DNA"/>
</dbReference>
<dbReference type="InterPro" id="IPR050950">
    <property type="entry name" value="HTH-type_LysR_regulators"/>
</dbReference>